<evidence type="ECO:0000313" key="3">
    <source>
        <dbReference type="Proteomes" id="UP001232148"/>
    </source>
</evidence>
<feature type="transmembrane region" description="Helical" evidence="1">
    <location>
        <begin position="200"/>
        <end position="222"/>
    </location>
</feature>
<accession>A0AAD9LX89</accession>
<gene>
    <name evidence="2" type="ORF">LX32DRAFT_241976</name>
</gene>
<proteinExistence type="predicted"/>
<dbReference type="Proteomes" id="UP001232148">
    <property type="component" value="Unassembled WGS sequence"/>
</dbReference>
<dbReference type="EMBL" id="MU843091">
    <property type="protein sequence ID" value="KAK2021615.1"/>
    <property type="molecule type" value="Genomic_DNA"/>
</dbReference>
<keyword evidence="1" id="KW-1133">Transmembrane helix</keyword>
<name>A0AAD9LX89_9PEZI</name>
<comment type="caution">
    <text evidence="2">The sequence shown here is derived from an EMBL/GenBank/DDBJ whole genome shotgun (WGS) entry which is preliminary data.</text>
</comment>
<keyword evidence="1" id="KW-0472">Membrane</keyword>
<protein>
    <submittedName>
        <fullName evidence="2">Uncharacterized protein</fullName>
    </submittedName>
</protein>
<evidence type="ECO:0000313" key="2">
    <source>
        <dbReference type="EMBL" id="KAK2021615.1"/>
    </source>
</evidence>
<feature type="transmembrane region" description="Helical" evidence="1">
    <location>
        <begin position="234"/>
        <end position="255"/>
    </location>
</feature>
<dbReference type="AlphaFoldDB" id="A0AAD9LX89"/>
<evidence type="ECO:0000256" key="1">
    <source>
        <dbReference type="SAM" id="Phobius"/>
    </source>
</evidence>
<organism evidence="2 3">
    <name type="scientific">Colletotrichum zoysiae</name>
    <dbReference type="NCBI Taxonomy" id="1216348"/>
    <lineage>
        <taxon>Eukaryota</taxon>
        <taxon>Fungi</taxon>
        <taxon>Dikarya</taxon>
        <taxon>Ascomycota</taxon>
        <taxon>Pezizomycotina</taxon>
        <taxon>Sordariomycetes</taxon>
        <taxon>Hypocreomycetidae</taxon>
        <taxon>Glomerellales</taxon>
        <taxon>Glomerellaceae</taxon>
        <taxon>Colletotrichum</taxon>
        <taxon>Colletotrichum graminicola species complex</taxon>
    </lineage>
</organism>
<sequence length="276" mass="30717">MALLRSGPWSLSFLCIRQQLTKRVWETSVGLVTFCPLHNKPTKRSRNPSSTLHHQLPFLACRSKTHIGLHKSSSAALHTKPSRSHFSTLHHQPPGLPVEAELALDFTNRRPQPSFPTQTYHGMDVSINLPFGYGDVSLAGGLNGIIVQMATRAAFDKLLRYILPHKPIFVRRMRQVHSALGLPDIMRITSDVGDGMSDGFCVGGIVGLFSIGLVFFTLMLLSLCDPSVSVFDPFWASCPCLIIFWFSGILARLVVEGKLRQVQVKGNLFTATYYQR</sequence>
<keyword evidence="1" id="KW-0812">Transmembrane</keyword>
<reference evidence="2" key="1">
    <citation type="submission" date="2021-06" db="EMBL/GenBank/DDBJ databases">
        <title>Comparative genomics, transcriptomics and evolutionary studies reveal genomic signatures of adaptation to plant cell wall in hemibiotrophic fungi.</title>
        <authorList>
            <consortium name="DOE Joint Genome Institute"/>
            <person name="Baroncelli R."/>
            <person name="Diaz J.F."/>
            <person name="Benocci T."/>
            <person name="Peng M."/>
            <person name="Battaglia E."/>
            <person name="Haridas S."/>
            <person name="Andreopoulos W."/>
            <person name="Labutti K."/>
            <person name="Pangilinan J."/>
            <person name="Floch G.L."/>
            <person name="Makela M.R."/>
            <person name="Henrissat B."/>
            <person name="Grigoriev I.V."/>
            <person name="Crouch J.A."/>
            <person name="De Vries R.P."/>
            <person name="Sukno S.A."/>
            <person name="Thon M.R."/>
        </authorList>
    </citation>
    <scope>NUCLEOTIDE SEQUENCE</scope>
    <source>
        <strain evidence="2">MAFF235873</strain>
    </source>
</reference>
<keyword evidence="3" id="KW-1185">Reference proteome</keyword>